<reference evidence="2" key="1">
    <citation type="journal article" date="2022" name="Mol. Ecol. Resour.">
        <title>The genomes of chicory, endive, great burdock and yacon provide insights into Asteraceae palaeo-polyploidization history and plant inulin production.</title>
        <authorList>
            <person name="Fan W."/>
            <person name="Wang S."/>
            <person name="Wang H."/>
            <person name="Wang A."/>
            <person name="Jiang F."/>
            <person name="Liu H."/>
            <person name="Zhao H."/>
            <person name="Xu D."/>
            <person name="Zhang Y."/>
        </authorList>
    </citation>
    <scope>NUCLEOTIDE SEQUENCE [LARGE SCALE GENOMIC DNA]</scope>
    <source>
        <strain evidence="2">cv. Yunnan</strain>
    </source>
</reference>
<dbReference type="Proteomes" id="UP001056120">
    <property type="component" value="Linkage Group LG03"/>
</dbReference>
<sequence length="114" mass="13479">MDRCFDLDRRRLDLKLTQTRLEVSIVGASPDFLELSVVSWILCREKGRRGDRWVGEKKTVLPDVKKKEIVYTFRGEESFQKRKRRQEQARFMKLFEDTDDIEDELGIGPLSESI</sequence>
<comment type="caution">
    <text evidence="1">The sequence shown here is derived from an EMBL/GenBank/DDBJ whole genome shotgun (WGS) entry which is preliminary data.</text>
</comment>
<name>A0ACB9JQV3_9ASTR</name>
<accession>A0ACB9JQV3</accession>
<reference evidence="1 2" key="2">
    <citation type="journal article" date="2022" name="Mol. Ecol. Resour.">
        <title>The genomes of chicory, endive, great burdock and yacon provide insights into Asteraceae paleo-polyploidization history and plant inulin production.</title>
        <authorList>
            <person name="Fan W."/>
            <person name="Wang S."/>
            <person name="Wang H."/>
            <person name="Wang A."/>
            <person name="Jiang F."/>
            <person name="Liu H."/>
            <person name="Zhao H."/>
            <person name="Xu D."/>
            <person name="Zhang Y."/>
        </authorList>
    </citation>
    <scope>NUCLEOTIDE SEQUENCE [LARGE SCALE GENOMIC DNA]</scope>
    <source>
        <strain evidence="2">cv. Yunnan</strain>
        <tissue evidence="1">Leaves</tissue>
    </source>
</reference>
<keyword evidence="2" id="KW-1185">Reference proteome</keyword>
<dbReference type="EMBL" id="CM042020">
    <property type="protein sequence ID" value="KAI3822406.1"/>
    <property type="molecule type" value="Genomic_DNA"/>
</dbReference>
<protein>
    <submittedName>
        <fullName evidence="1">Uncharacterized protein</fullName>
    </submittedName>
</protein>
<evidence type="ECO:0000313" key="1">
    <source>
        <dbReference type="EMBL" id="KAI3822406.1"/>
    </source>
</evidence>
<evidence type="ECO:0000313" key="2">
    <source>
        <dbReference type="Proteomes" id="UP001056120"/>
    </source>
</evidence>
<gene>
    <name evidence="1" type="ORF">L1987_09996</name>
</gene>
<proteinExistence type="predicted"/>
<organism evidence="1 2">
    <name type="scientific">Smallanthus sonchifolius</name>
    <dbReference type="NCBI Taxonomy" id="185202"/>
    <lineage>
        <taxon>Eukaryota</taxon>
        <taxon>Viridiplantae</taxon>
        <taxon>Streptophyta</taxon>
        <taxon>Embryophyta</taxon>
        <taxon>Tracheophyta</taxon>
        <taxon>Spermatophyta</taxon>
        <taxon>Magnoliopsida</taxon>
        <taxon>eudicotyledons</taxon>
        <taxon>Gunneridae</taxon>
        <taxon>Pentapetalae</taxon>
        <taxon>asterids</taxon>
        <taxon>campanulids</taxon>
        <taxon>Asterales</taxon>
        <taxon>Asteraceae</taxon>
        <taxon>Asteroideae</taxon>
        <taxon>Heliantheae alliance</taxon>
        <taxon>Millerieae</taxon>
        <taxon>Smallanthus</taxon>
    </lineage>
</organism>